<dbReference type="RefSeq" id="WP_183816390.1">
    <property type="nucleotide sequence ID" value="NZ_JACHOB010000001.1"/>
</dbReference>
<comment type="similarity">
    <text evidence="1">Belongs to the GcvT family.</text>
</comment>
<reference evidence="10 11" key="1">
    <citation type="submission" date="2020-08" db="EMBL/GenBank/DDBJ databases">
        <title>Genomic Encyclopedia of Type Strains, Phase IV (KMG-IV): sequencing the most valuable type-strain genomes for metagenomic binning, comparative biology and taxonomic classification.</title>
        <authorList>
            <person name="Goeker M."/>
        </authorList>
    </citation>
    <scope>NUCLEOTIDE SEQUENCE [LARGE SCALE GENOMIC DNA]</scope>
    <source>
        <strain evidence="10 11">DSM 102850</strain>
    </source>
</reference>
<dbReference type="Gene3D" id="4.10.1250.10">
    <property type="entry name" value="Aminomethyltransferase fragment"/>
    <property type="match status" value="1"/>
</dbReference>
<evidence type="ECO:0000256" key="7">
    <source>
        <dbReference type="PIRSR" id="PIRSR006487-1"/>
    </source>
</evidence>
<accession>A0A840I0B1</accession>
<feature type="domain" description="GCVT N-terminal" evidence="8">
    <location>
        <begin position="17"/>
        <end position="267"/>
    </location>
</feature>
<feature type="domain" description="Aminomethyltransferase C-terminal" evidence="9">
    <location>
        <begin position="293"/>
        <end position="369"/>
    </location>
</feature>
<dbReference type="PANTHER" id="PTHR43757">
    <property type="entry name" value="AMINOMETHYLTRANSFERASE"/>
    <property type="match status" value="1"/>
</dbReference>
<evidence type="ECO:0000313" key="11">
    <source>
        <dbReference type="Proteomes" id="UP000563524"/>
    </source>
</evidence>
<dbReference type="Gene3D" id="3.30.70.1400">
    <property type="entry name" value="Aminomethyltransferase beta-barrel domains"/>
    <property type="match status" value="1"/>
</dbReference>
<dbReference type="EC" id="2.1.2.10" evidence="2"/>
<dbReference type="InterPro" id="IPR013977">
    <property type="entry name" value="GcvT_C"/>
</dbReference>
<keyword evidence="11" id="KW-1185">Reference proteome</keyword>
<comment type="catalytic activity">
    <reaction evidence="6">
        <text>N(6)-[(R)-S(8)-aminomethyldihydrolipoyl]-L-lysyl-[protein] + (6S)-5,6,7,8-tetrahydrofolate = N(6)-[(R)-dihydrolipoyl]-L-lysyl-[protein] + (6R)-5,10-methylene-5,6,7,8-tetrahydrofolate + NH4(+)</text>
        <dbReference type="Rhea" id="RHEA:16945"/>
        <dbReference type="Rhea" id="RHEA-COMP:10475"/>
        <dbReference type="Rhea" id="RHEA-COMP:10492"/>
        <dbReference type="ChEBI" id="CHEBI:15636"/>
        <dbReference type="ChEBI" id="CHEBI:28938"/>
        <dbReference type="ChEBI" id="CHEBI:57453"/>
        <dbReference type="ChEBI" id="CHEBI:83100"/>
        <dbReference type="ChEBI" id="CHEBI:83143"/>
        <dbReference type="EC" id="2.1.2.10"/>
    </reaction>
</comment>
<dbReference type="Gene3D" id="2.40.30.110">
    <property type="entry name" value="Aminomethyltransferase beta-barrel domains"/>
    <property type="match status" value="1"/>
</dbReference>
<dbReference type="Pfam" id="PF08669">
    <property type="entry name" value="GCV_T_C"/>
    <property type="match status" value="1"/>
</dbReference>
<protein>
    <recommendedName>
        <fullName evidence="2">aminomethyltransferase</fullName>
        <ecNumber evidence="2">2.1.2.10</ecNumber>
    </recommendedName>
    <alternativeName>
        <fullName evidence="5">Glycine cleavage system T protein</fullName>
    </alternativeName>
</protein>
<gene>
    <name evidence="10" type="ORF">GGQ59_001006</name>
</gene>
<dbReference type="InterPro" id="IPR029043">
    <property type="entry name" value="GcvT/YgfZ_C"/>
</dbReference>
<evidence type="ECO:0000256" key="4">
    <source>
        <dbReference type="ARBA" id="ARBA00022679"/>
    </source>
</evidence>
<dbReference type="InterPro" id="IPR028896">
    <property type="entry name" value="GcvT/YgfZ/DmdA"/>
</dbReference>
<evidence type="ECO:0000256" key="6">
    <source>
        <dbReference type="ARBA" id="ARBA00047665"/>
    </source>
</evidence>
<name>A0A840I0B1_9PROT</name>
<dbReference type="GO" id="GO:0008168">
    <property type="term" value="F:methyltransferase activity"/>
    <property type="evidence" value="ECO:0007669"/>
    <property type="project" value="UniProtKB-KW"/>
</dbReference>
<dbReference type="NCBIfam" id="NF001567">
    <property type="entry name" value="PRK00389.1"/>
    <property type="match status" value="1"/>
</dbReference>
<dbReference type="Pfam" id="PF01571">
    <property type="entry name" value="GCV_T"/>
    <property type="match status" value="1"/>
</dbReference>
<dbReference type="InterPro" id="IPR006222">
    <property type="entry name" value="GCVT_N"/>
</dbReference>
<dbReference type="InterPro" id="IPR027266">
    <property type="entry name" value="TrmE/GcvT-like"/>
</dbReference>
<dbReference type="Gene3D" id="3.30.1360.120">
    <property type="entry name" value="Probable tRNA modification gtpase trme, domain 1"/>
    <property type="match status" value="1"/>
</dbReference>
<dbReference type="EMBL" id="JACHOB010000001">
    <property type="protein sequence ID" value="MBB4658506.1"/>
    <property type="molecule type" value="Genomic_DNA"/>
</dbReference>
<keyword evidence="10" id="KW-0489">Methyltransferase</keyword>
<dbReference type="GO" id="GO:0008483">
    <property type="term" value="F:transaminase activity"/>
    <property type="evidence" value="ECO:0007669"/>
    <property type="project" value="UniProtKB-KW"/>
</dbReference>
<dbReference type="GO" id="GO:0006546">
    <property type="term" value="P:glycine catabolic process"/>
    <property type="evidence" value="ECO:0007669"/>
    <property type="project" value="InterPro"/>
</dbReference>
<dbReference type="NCBIfam" id="NF010093">
    <property type="entry name" value="PRK13579.1"/>
    <property type="match status" value="1"/>
</dbReference>
<evidence type="ECO:0000259" key="8">
    <source>
        <dbReference type="Pfam" id="PF01571"/>
    </source>
</evidence>
<dbReference type="GO" id="GO:0032259">
    <property type="term" value="P:methylation"/>
    <property type="evidence" value="ECO:0007669"/>
    <property type="project" value="UniProtKB-KW"/>
</dbReference>
<evidence type="ECO:0000259" key="9">
    <source>
        <dbReference type="Pfam" id="PF08669"/>
    </source>
</evidence>
<dbReference type="Proteomes" id="UP000563524">
    <property type="component" value="Unassembled WGS sequence"/>
</dbReference>
<dbReference type="AlphaFoldDB" id="A0A840I0B1"/>
<organism evidence="10 11">
    <name type="scientific">Parvularcula dongshanensis</name>
    <dbReference type="NCBI Taxonomy" id="1173995"/>
    <lineage>
        <taxon>Bacteria</taxon>
        <taxon>Pseudomonadati</taxon>
        <taxon>Pseudomonadota</taxon>
        <taxon>Alphaproteobacteria</taxon>
        <taxon>Parvularculales</taxon>
        <taxon>Parvularculaceae</taxon>
        <taxon>Parvularcula</taxon>
    </lineage>
</organism>
<dbReference type="GO" id="GO:0005960">
    <property type="term" value="C:glycine cleavage complex"/>
    <property type="evidence" value="ECO:0007669"/>
    <property type="project" value="InterPro"/>
</dbReference>
<evidence type="ECO:0000256" key="5">
    <source>
        <dbReference type="ARBA" id="ARBA00031395"/>
    </source>
</evidence>
<dbReference type="SUPFAM" id="SSF103025">
    <property type="entry name" value="Folate-binding domain"/>
    <property type="match status" value="1"/>
</dbReference>
<dbReference type="SUPFAM" id="SSF101790">
    <property type="entry name" value="Aminomethyltransferase beta-barrel domain"/>
    <property type="match status" value="1"/>
</dbReference>
<evidence type="ECO:0000256" key="3">
    <source>
        <dbReference type="ARBA" id="ARBA00022576"/>
    </source>
</evidence>
<dbReference type="GO" id="GO:0004047">
    <property type="term" value="F:aminomethyltransferase activity"/>
    <property type="evidence" value="ECO:0007669"/>
    <property type="project" value="UniProtKB-EC"/>
</dbReference>
<dbReference type="NCBIfam" id="TIGR00528">
    <property type="entry name" value="gcvT"/>
    <property type="match status" value="1"/>
</dbReference>
<dbReference type="PIRSF" id="PIRSF006487">
    <property type="entry name" value="GcvT"/>
    <property type="match status" value="1"/>
</dbReference>
<dbReference type="InterPro" id="IPR006223">
    <property type="entry name" value="GcvT"/>
</dbReference>
<keyword evidence="3" id="KW-0032">Aminotransferase</keyword>
<comment type="caution">
    <text evidence="10">The sequence shown here is derived from an EMBL/GenBank/DDBJ whole genome shotgun (WGS) entry which is preliminary data.</text>
</comment>
<evidence type="ECO:0000313" key="10">
    <source>
        <dbReference type="EMBL" id="MBB4658506.1"/>
    </source>
</evidence>
<proteinExistence type="inferred from homology"/>
<evidence type="ECO:0000256" key="1">
    <source>
        <dbReference type="ARBA" id="ARBA00008609"/>
    </source>
</evidence>
<keyword evidence="4 10" id="KW-0808">Transferase</keyword>
<sequence>MNDTPQNTLLKTLPLDALHRELGGKMVPFAGYEMPVQYAMGVKGEHLHVREKAGLFDVSHMGQAFLTASDHAEAASAIETLVPGEIAGLSPGRIRYTVLLADDGGVLDDLMITRTEEDGKLFLVVNAATKDADFALIEEKLAGRAKLDVLGRSLLALQGPLAHTVIGALDPMAPEMPFMSMRHTQLEGIPVTLSRCGYTGEDGYEISVANSDAEALARRLLAHEDVAPIGLGARDSLRLEAGLCLYGHDLTEADTPVSAAITFAIGKRRRQEGGFPGAERILRELKEGCEAVRVGLRPLGRAPAREGVEVRSAEGEVIGAVTSGGFGPTFDAPVAMGRVEARFAEPGTVVHLMVRGKPMEAEVVRLPFVPQRYYRGAR</sequence>
<dbReference type="PANTHER" id="PTHR43757:SF2">
    <property type="entry name" value="AMINOMETHYLTRANSFERASE, MITOCHONDRIAL"/>
    <property type="match status" value="1"/>
</dbReference>
<feature type="binding site" evidence="7">
    <location>
        <position position="205"/>
    </location>
    <ligand>
        <name>substrate</name>
    </ligand>
</feature>
<evidence type="ECO:0000256" key="2">
    <source>
        <dbReference type="ARBA" id="ARBA00012616"/>
    </source>
</evidence>